<keyword evidence="3" id="KW-1185">Reference proteome</keyword>
<organism evidence="2 3">
    <name type="scientific">Bradyrhizobium algeriense</name>
    <dbReference type="NCBI Taxonomy" id="634784"/>
    <lineage>
        <taxon>Bacteria</taxon>
        <taxon>Pseudomonadati</taxon>
        <taxon>Pseudomonadota</taxon>
        <taxon>Alphaproteobacteria</taxon>
        <taxon>Hyphomicrobiales</taxon>
        <taxon>Nitrobacteraceae</taxon>
        <taxon>Bradyrhizobium</taxon>
    </lineage>
</organism>
<reference evidence="2 3" key="1">
    <citation type="submission" date="2024-02" db="EMBL/GenBank/DDBJ databases">
        <title>Adaptive strategies in a cosmopolitan and abundant soil bacterium.</title>
        <authorList>
            <person name="Carini P."/>
        </authorList>
    </citation>
    <scope>NUCLEOTIDE SEQUENCE [LARGE SCALE GENOMIC DNA]</scope>
    <source>
        <strain evidence="2 3">AZCC 1608</strain>
    </source>
</reference>
<dbReference type="EMBL" id="JAZHRV010000001">
    <property type="protein sequence ID" value="MEH2557554.1"/>
    <property type="molecule type" value="Genomic_DNA"/>
</dbReference>
<feature type="region of interest" description="Disordered" evidence="1">
    <location>
        <begin position="14"/>
        <end position="36"/>
    </location>
</feature>
<comment type="caution">
    <text evidence="2">The sequence shown here is derived from an EMBL/GenBank/DDBJ whole genome shotgun (WGS) entry which is preliminary data.</text>
</comment>
<sequence>MVWEQVTRNKRWAKKQVGPNGGAQEFVVDGRSASEF</sequence>
<evidence type="ECO:0000256" key="1">
    <source>
        <dbReference type="SAM" id="MobiDB-lite"/>
    </source>
</evidence>
<name>A0ABU8BG86_9BRAD</name>
<accession>A0ABU8BG86</accession>
<evidence type="ECO:0000313" key="3">
    <source>
        <dbReference type="Proteomes" id="UP001364224"/>
    </source>
</evidence>
<dbReference type="Proteomes" id="UP001364224">
    <property type="component" value="Unassembled WGS sequence"/>
</dbReference>
<protein>
    <submittedName>
        <fullName evidence="2">Uncharacterized protein</fullName>
    </submittedName>
</protein>
<proteinExistence type="predicted"/>
<gene>
    <name evidence="2" type="ORF">V1286_005083</name>
</gene>
<evidence type="ECO:0000313" key="2">
    <source>
        <dbReference type="EMBL" id="MEH2557554.1"/>
    </source>
</evidence>